<organism evidence="1 2">
    <name type="scientific">Hygrophoropsis aurantiaca</name>
    <dbReference type="NCBI Taxonomy" id="72124"/>
    <lineage>
        <taxon>Eukaryota</taxon>
        <taxon>Fungi</taxon>
        <taxon>Dikarya</taxon>
        <taxon>Basidiomycota</taxon>
        <taxon>Agaricomycotina</taxon>
        <taxon>Agaricomycetes</taxon>
        <taxon>Agaricomycetidae</taxon>
        <taxon>Boletales</taxon>
        <taxon>Coniophorineae</taxon>
        <taxon>Hygrophoropsidaceae</taxon>
        <taxon>Hygrophoropsis</taxon>
    </lineage>
</organism>
<proteinExistence type="predicted"/>
<keyword evidence="2" id="KW-1185">Reference proteome</keyword>
<evidence type="ECO:0000313" key="1">
    <source>
        <dbReference type="EMBL" id="KAH7913838.1"/>
    </source>
</evidence>
<evidence type="ECO:0000313" key="2">
    <source>
        <dbReference type="Proteomes" id="UP000790377"/>
    </source>
</evidence>
<protein>
    <submittedName>
        <fullName evidence="1">Uncharacterized protein</fullName>
    </submittedName>
</protein>
<name>A0ACB8ALE7_9AGAM</name>
<gene>
    <name evidence="1" type="ORF">BJ138DRAFT_1145116</name>
</gene>
<reference evidence="1" key="1">
    <citation type="journal article" date="2021" name="New Phytol.">
        <title>Evolutionary innovations through gain and loss of genes in the ectomycorrhizal Boletales.</title>
        <authorList>
            <person name="Wu G."/>
            <person name="Miyauchi S."/>
            <person name="Morin E."/>
            <person name="Kuo A."/>
            <person name="Drula E."/>
            <person name="Varga T."/>
            <person name="Kohler A."/>
            <person name="Feng B."/>
            <person name="Cao Y."/>
            <person name="Lipzen A."/>
            <person name="Daum C."/>
            <person name="Hundley H."/>
            <person name="Pangilinan J."/>
            <person name="Johnson J."/>
            <person name="Barry K."/>
            <person name="LaButti K."/>
            <person name="Ng V."/>
            <person name="Ahrendt S."/>
            <person name="Min B."/>
            <person name="Choi I.G."/>
            <person name="Park H."/>
            <person name="Plett J.M."/>
            <person name="Magnuson J."/>
            <person name="Spatafora J.W."/>
            <person name="Nagy L.G."/>
            <person name="Henrissat B."/>
            <person name="Grigoriev I.V."/>
            <person name="Yang Z.L."/>
            <person name="Xu J."/>
            <person name="Martin F.M."/>
        </authorList>
    </citation>
    <scope>NUCLEOTIDE SEQUENCE</scope>
    <source>
        <strain evidence="1">ATCC 28755</strain>
    </source>
</reference>
<dbReference type="Proteomes" id="UP000790377">
    <property type="component" value="Unassembled WGS sequence"/>
</dbReference>
<dbReference type="EMBL" id="MU267623">
    <property type="protein sequence ID" value="KAH7913838.1"/>
    <property type="molecule type" value="Genomic_DNA"/>
</dbReference>
<comment type="caution">
    <text evidence="1">The sequence shown here is derived from an EMBL/GenBank/DDBJ whole genome shotgun (WGS) entry which is preliminary data.</text>
</comment>
<sequence>MSASSRSTVPSRPTTRSMDLPGTRRSQRLNGGTQASEPVPKTRTNRRKSNSSNSSPLPSKRMRRGPENHVKTVKKPKVQVSGSNDDMPTDDEQLTSKETDLRRTIEELEERLADISKREKEVAALCEERKDHSANAALKQLDDHFTCPLCLEFMACPYSLNSRRCGHTFCGTCILKWFFSRVHTPCATWHEAVECPMCRTQLHCTPDHIPRPESTFPFTPNRTVDSVIRSLISALSEGSGSDLGSATNPLIEWKAGGYARQGWEKRDVEGRNEMEFLGALWNTMKAKDVLNIKARLEV</sequence>
<accession>A0ACB8ALE7</accession>